<name>A0A1I2D4H4_9BACT</name>
<sequence>MRVLGDERQEHPDNEKVRRLVKAWLEKREIS</sequence>
<evidence type="ECO:0000313" key="2">
    <source>
        <dbReference type="Proteomes" id="UP000198598"/>
    </source>
</evidence>
<dbReference type="AlphaFoldDB" id="A0A1I2D4H4"/>
<accession>A0A1I2D4H4</accession>
<gene>
    <name evidence="1" type="ORF">SAMN05216167_1194</name>
</gene>
<evidence type="ECO:0000313" key="1">
    <source>
        <dbReference type="EMBL" id="SFE75385.1"/>
    </source>
</evidence>
<proteinExistence type="predicted"/>
<dbReference type="EMBL" id="FOLQ01000019">
    <property type="protein sequence ID" value="SFE75385.1"/>
    <property type="molecule type" value="Genomic_DNA"/>
</dbReference>
<organism evidence="1 2">
    <name type="scientific">Spirosoma endophyticum</name>
    <dbReference type="NCBI Taxonomy" id="662367"/>
    <lineage>
        <taxon>Bacteria</taxon>
        <taxon>Pseudomonadati</taxon>
        <taxon>Bacteroidota</taxon>
        <taxon>Cytophagia</taxon>
        <taxon>Cytophagales</taxon>
        <taxon>Cytophagaceae</taxon>
        <taxon>Spirosoma</taxon>
    </lineage>
</organism>
<reference evidence="1 2" key="1">
    <citation type="submission" date="2016-10" db="EMBL/GenBank/DDBJ databases">
        <authorList>
            <person name="de Groot N.N."/>
        </authorList>
    </citation>
    <scope>NUCLEOTIDE SEQUENCE [LARGE SCALE GENOMIC DNA]</scope>
    <source>
        <strain evidence="1 2">DSM 26130</strain>
    </source>
</reference>
<dbReference type="Proteomes" id="UP000198598">
    <property type="component" value="Unassembled WGS sequence"/>
</dbReference>
<keyword evidence="2" id="KW-1185">Reference proteome</keyword>
<protein>
    <submittedName>
        <fullName evidence="1">Uncharacterized protein</fullName>
    </submittedName>
</protein>